<organism evidence="3 4">
    <name type="scientific">Desulforudis audaxviator (strain MP104C)</name>
    <dbReference type="NCBI Taxonomy" id="477974"/>
    <lineage>
        <taxon>Bacteria</taxon>
        <taxon>Bacillati</taxon>
        <taxon>Bacillota</taxon>
        <taxon>Clostridia</taxon>
        <taxon>Thermoanaerobacterales</taxon>
        <taxon>Candidatus Desulforudaceae</taxon>
        <taxon>Candidatus Desulforudis</taxon>
    </lineage>
</organism>
<sequence>MIVVEAKSFAQVAAMTSDCRRLLVAACAGCTAVCGVGGERQAEELADALRLHARLRGKVLETEVRGVTRQCEPEFVAEFAPAMGRAEAVLTLGCGVGAQFLAERYPNVPVLPGVNTRFAGGLTAPGVWEERCRLCGDCVLHLTGGICPRTRCAKGIMNGPCGGAAGGFCEVGGGSPCAWLLIWERLERLGRAGVLDEIGPPPDWSDAQAGPRRSGKGGGAE</sequence>
<evidence type="ECO:0000313" key="3">
    <source>
        <dbReference type="EMBL" id="ACA59392.1"/>
    </source>
</evidence>
<evidence type="ECO:0000313" key="4">
    <source>
        <dbReference type="Proteomes" id="UP000008544"/>
    </source>
</evidence>
<dbReference type="GO" id="GO:0008270">
    <property type="term" value="F:zinc ion binding"/>
    <property type="evidence" value="ECO:0007669"/>
    <property type="project" value="UniProtKB-KW"/>
</dbReference>
<dbReference type="STRING" id="477974.Daud_0879"/>
<keyword evidence="3" id="KW-0863">Zinc-finger</keyword>
<feature type="region of interest" description="Disordered" evidence="1">
    <location>
        <begin position="197"/>
        <end position="221"/>
    </location>
</feature>
<reference evidence="4" key="1">
    <citation type="submission" date="2007-10" db="EMBL/GenBank/DDBJ databases">
        <title>Complete sequence of chromosome of Desulforudis audaxviator MP104C.</title>
        <authorList>
            <person name="Copeland A."/>
            <person name="Lucas S."/>
            <person name="Lapidus A."/>
            <person name="Barry K."/>
            <person name="Glavina del Rio T."/>
            <person name="Dalin E."/>
            <person name="Tice H."/>
            <person name="Bruce D."/>
            <person name="Pitluck S."/>
            <person name="Lowry S.R."/>
            <person name="Larimer F."/>
            <person name="Land M.L."/>
            <person name="Hauser L."/>
            <person name="Kyrpides N."/>
            <person name="Ivanova N.N."/>
            <person name="Richardson P."/>
        </authorList>
    </citation>
    <scope>NUCLEOTIDE SEQUENCE [LARGE SCALE GENOMIC DNA]</scope>
    <source>
        <strain evidence="4">MP104C</strain>
    </source>
</reference>
<dbReference type="KEGG" id="dau:Daud_0879"/>
<dbReference type="InterPro" id="IPR022026">
    <property type="entry name" value="DUF5981"/>
</dbReference>
<evidence type="ECO:0000256" key="1">
    <source>
        <dbReference type="SAM" id="MobiDB-lite"/>
    </source>
</evidence>
<protein>
    <submittedName>
        <fullName evidence="3">Zinc-finger protein</fullName>
    </submittedName>
</protein>
<keyword evidence="4" id="KW-1185">Reference proteome</keyword>
<keyword evidence="3" id="KW-0862">Zinc</keyword>
<dbReference type="Pfam" id="PF12225">
    <property type="entry name" value="DUF5981"/>
    <property type="match status" value="1"/>
</dbReference>
<dbReference type="eggNOG" id="COG4656">
    <property type="taxonomic scope" value="Bacteria"/>
</dbReference>
<feature type="domain" description="Methylene-tetrahydrofolate reductase C-terminal-like" evidence="2">
    <location>
        <begin position="112"/>
        <end position="205"/>
    </location>
</feature>
<dbReference type="HOGENOM" id="CLU_107569_0_0_9"/>
<dbReference type="RefSeq" id="WP_012301978.1">
    <property type="nucleotide sequence ID" value="NC_010424.1"/>
</dbReference>
<dbReference type="OrthoDB" id="9803687at2"/>
<keyword evidence="3" id="KW-0479">Metal-binding</keyword>
<dbReference type="EMBL" id="CP000860">
    <property type="protein sequence ID" value="ACA59392.1"/>
    <property type="molecule type" value="Genomic_DNA"/>
</dbReference>
<reference evidence="3 4" key="2">
    <citation type="journal article" date="2008" name="Science">
        <title>Environmental genomics reveals a single-species ecosystem deep within Earth.</title>
        <authorList>
            <person name="Chivian D."/>
            <person name="Brodie E.L."/>
            <person name="Alm E.J."/>
            <person name="Culley D.E."/>
            <person name="Dehal P.S."/>
            <person name="Desantis T.Z."/>
            <person name="Gihring T.M."/>
            <person name="Lapidus A."/>
            <person name="Lin L.H."/>
            <person name="Lowry S.R."/>
            <person name="Moser D.P."/>
            <person name="Richardson P.M."/>
            <person name="Southam G."/>
            <person name="Wanger G."/>
            <person name="Pratt L.M."/>
            <person name="Andersen G.L."/>
            <person name="Hazen T.C."/>
            <person name="Brockman F.J."/>
            <person name="Arkin A.P."/>
            <person name="Onstott T.C."/>
        </authorList>
    </citation>
    <scope>NUCLEOTIDE SEQUENCE [LARGE SCALE GENOMIC DNA]</scope>
    <source>
        <strain evidence="3 4">MP104C</strain>
    </source>
</reference>
<dbReference type="AlphaFoldDB" id="B1I326"/>
<accession>B1I326</accession>
<proteinExistence type="predicted"/>
<gene>
    <name evidence="3" type="ordered locus">Daud_0879</name>
</gene>
<name>B1I326_DESAP</name>
<evidence type="ECO:0000259" key="2">
    <source>
        <dbReference type="Pfam" id="PF12225"/>
    </source>
</evidence>
<dbReference type="Proteomes" id="UP000008544">
    <property type="component" value="Chromosome"/>
</dbReference>